<dbReference type="InterPro" id="IPR007138">
    <property type="entry name" value="ABM_dom"/>
</dbReference>
<dbReference type="InterPro" id="IPR011008">
    <property type="entry name" value="Dimeric_a/b-barrel"/>
</dbReference>
<proteinExistence type="predicted"/>
<protein>
    <submittedName>
        <fullName evidence="2">Antibiotic biosynthesis monooxygenase</fullName>
    </submittedName>
</protein>
<sequence>MAIARIWSCRADPKDPDAYPRHFRDKVLPELDTIPGFLGAMLMRRDLDGAIEYTVLTRWVSLDVIRRFTGRDVNAAVVHPDIAVALIDYDQTVTHSEIVEKVWSSR</sequence>
<dbReference type="EMBL" id="JAUYVI010000008">
    <property type="protein sequence ID" value="MDQ7250985.1"/>
    <property type="molecule type" value="Genomic_DNA"/>
</dbReference>
<comment type="caution">
    <text evidence="2">The sequence shown here is derived from an EMBL/GenBank/DDBJ whole genome shotgun (WGS) entry which is preliminary data.</text>
</comment>
<reference evidence="3" key="1">
    <citation type="submission" date="2023-08" db="EMBL/GenBank/DDBJ databases">
        <title>Rhodospirillaceae gen. nov., a novel taxon isolated from the Yangtze River Yuezi River estuary sludge.</title>
        <authorList>
            <person name="Ruan L."/>
        </authorList>
    </citation>
    <scope>NUCLEOTIDE SEQUENCE [LARGE SCALE GENOMIC DNA]</scope>
    <source>
        <strain evidence="3">R-7</strain>
    </source>
</reference>
<dbReference type="SUPFAM" id="SSF54909">
    <property type="entry name" value="Dimeric alpha+beta barrel"/>
    <property type="match status" value="1"/>
</dbReference>
<dbReference type="Gene3D" id="3.30.70.100">
    <property type="match status" value="1"/>
</dbReference>
<dbReference type="RefSeq" id="WP_379960898.1">
    <property type="nucleotide sequence ID" value="NZ_JAUYVI010000008.1"/>
</dbReference>
<accession>A0ABU0YTE4</accession>
<organism evidence="2 3">
    <name type="scientific">Dongia sedimenti</name>
    <dbReference type="NCBI Taxonomy" id="3064282"/>
    <lineage>
        <taxon>Bacteria</taxon>
        <taxon>Pseudomonadati</taxon>
        <taxon>Pseudomonadota</taxon>
        <taxon>Alphaproteobacteria</taxon>
        <taxon>Rhodospirillales</taxon>
        <taxon>Dongiaceae</taxon>
        <taxon>Dongia</taxon>
    </lineage>
</organism>
<keyword evidence="2" id="KW-0503">Monooxygenase</keyword>
<evidence type="ECO:0000313" key="3">
    <source>
        <dbReference type="Proteomes" id="UP001230156"/>
    </source>
</evidence>
<evidence type="ECO:0000259" key="1">
    <source>
        <dbReference type="Pfam" id="PF03992"/>
    </source>
</evidence>
<keyword evidence="3" id="KW-1185">Reference proteome</keyword>
<feature type="domain" description="ABM" evidence="1">
    <location>
        <begin position="10"/>
        <end position="72"/>
    </location>
</feature>
<dbReference type="GO" id="GO:0004497">
    <property type="term" value="F:monooxygenase activity"/>
    <property type="evidence" value="ECO:0007669"/>
    <property type="project" value="UniProtKB-KW"/>
</dbReference>
<name>A0ABU0YTE4_9PROT</name>
<keyword evidence="2" id="KW-0560">Oxidoreductase</keyword>
<evidence type="ECO:0000313" key="2">
    <source>
        <dbReference type="EMBL" id="MDQ7250985.1"/>
    </source>
</evidence>
<dbReference type="Pfam" id="PF03992">
    <property type="entry name" value="ABM"/>
    <property type="match status" value="1"/>
</dbReference>
<gene>
    <name evidence="2" type="ORF">Q8A70_25080</name>
</gene>
<dbReference type="Proteomes" id="UP001230156">
    <property type="component" value="Unassembled WGS sequence"/>
</dbReference>